<dbReference type="InterPro" id="IPR025338">
    <property type="entry name" value="DUF4244"/>
</dbReference>
<gene>
    <name evidence="3" type="ORF">A606_10435</name>
</gene>
<evidence type="ECO:0000256" key="1">
    <source>
        <dbReference type="SAM" id="MobiDB-lite"/>
    </source>
</evidence>
<keyword evidence="2" id="KW-1133">Transmembrane helix</keyword>
<dbReference type="Pfam" id="PF14029">
    <property type="entry name" value="DUF4244"/>
    <property type="match status" value="1"/>
</dbReference>
<feature type="compositionally biased region" description="Basic and acidic residues" evidence="1">
    <location>
        <begin position="1"/>
        <end position="14"/>
    </location>
</feature>
<evidence type="ECO:0000256" key="2">
    <source>
        <dbReference type="SAM" id="Phobius"/>
    </source>
</evidence>
<dbReference type="RefSeq" id="WP_020442075.1">
    <property type="nucleotide sequence ID" value="NC_021663.1"/>
</dbReference>
<organism evidence="3 4">
    <name type="scientific">Corynebacterium terpenotabidum Y-11</name>
    <dbReference type="NCBI Taxonomy" id="1200352"/>
    <lineage>
        <taxon>Bacteria</taxon>
        <taxon>Bacillati</taxon>
        <taxon>Actinomycetota</taxon>
        <taxon>Actinomycetes</taxon>
        <taxon>Mycobacteriales</taxon>
        <taxon>Corynebacteriaceae</taxon>
        <taxon>Corynebacterium</taxon>
    </lineage>
</organism>
<sequence>MSEPTIDRTIDRTHLTTGIPGELSEEFSGERSDGLRTALLSPNPFVDRDEYDDDAALDLADSDPDDPGDIGDADWGEELPAAQINADLQVGDEDDGGGILGGVLGDDRGMSTIEYALGCVAAAALGALLYLVVTSDSVESALTGIFERALNTQ</sequence>
<dbReference type="KEGG" id="cter:A606_10435"/>
<dbReference type="PATRIC" id="fig|1200352.3.peg.2128"/>
<evidence type="ECO:0000313" key="4">
    <source>
        <dbReference type="Proteomes" id="UP000014809"/>
    </source>
</evidence>
<accession>S4XGQ8</accession>
<evidence type="ECO:0008006" key="5">
    <source>
        <dbReference type="Google" id="ProtNLM"/>
    </source>
</evidence>
<protein>
    <recommendedName>
        <fullName evidence="5">DUF4244 domain-containing protein</fullName>
    </recommendedName>
</protein>
<evidence type="ECO:0000313" key="3">
    <source>
        <dbReference type="EMBL" id="AGP31726.1"/>
    </source>
</evidence>
<keyword evidence="2" id="KW-0812">Transmembrane</keyword>
<dbReference type="EMBL" id="CP003696">
    <property type="protein sequence ID" value="AGP31726.1"/>
    <property type="molecule type" value="Genomic_DNA"/>
</dbReference>
<dbReference type="HOGENOM" id="CLU_1710185_0_0_11"/>
<dbReference type="STRING" id="1200352.A606_10435"/>
<keyword evidence="4" id="KW-1185">Reference proteome</keyword>
<proteinExistence type="predicted"/>
<reference evidence="3 4" key="1">
    <citation type="submission" date="2012-06" db="EMBL/GenBank/DDBJ databases">
        <title>Complete genome sequence of Corynebacterium terpenotabidum Y-11 (=DSM 44721).</title>
        <authorList>
            <person name="Ruckert C."/>
            <person name="Albersmeier A."/>
            <person name="Al-Dilaimi A."/>
            <person name="Szczepanowski R."/>
            <person name="Kalinowski J."/>
        </authorList>
    </citation>
    <scope>NUCLEOTIDE SEQUENCE [LARGE SCALE GENOMIC DNA]</scope>
    <source>
        <strain evidence="3 4">Y-11</strain>
    </source>
</reference>
<dbReference type="AlphaFoldDB" id="S4XGQ8"/>
<feature type="transmembrane region" description="Helical" evidence="2">
    <location>
        <begin position="115"/>
        <end position="133"/>
    </location>
</feature>
<feature type="region of interest" description="Disordered" evidence="1">
    <location>
        <begin position="1"/>
        <end position="98"/>
    </location>
</feature>
<name>S4XGQ8_9CORY</name>
<dbReference type="Proteomes" id="UP000014809">
    <property type="component" value="Chromosome"/>
</dbReference>
<feature type="compositionally biased region" description="Acidic residues" evidence="1">
    <location>
        <begin position="49"/>
        <end position="77"/>
    </location>
</feature>
<keyword evidence="2" id="KW-0472">Membrane</keyword>